<dbReference type="Gene3D" id="3.40.630.30">
    <property type="match status" value="1"/>
</dbReference>
<name>A0ABV6L2N7_9SPHI</name>
<sequence>MKIITSTFLTDFQKECAYNLWNNEYPQNLRYNTITEFDDYLNGLQEKKYYLLIDDEGIIAAWAATFERNNEKWFAIIINSAIHGKGHGTAILNEIKKEEQHLVGWVIDHERDSKVNGDKYRSPLTFYIKNQFNILPDSRIESATISAVKIVWGKNNTPLLMSGIFTFIAI</sequence>
<evidence type="ECO:0000313" key="1">
    <source>
        <dbReference type="EMBL" id="MFC0512813.1"/>
    </source>
</evidence>
<organism evidence="1 2">
    <name type="scientific">Mucilaginibacter angelicae</name>
    <dbReference type="NCBI Taxonomy" id="869718"/>
    <lineage>
        <taxon>Bacteria</taxon>
        <taxon>Pseudomonadati</taxon>
        <taxon>Bacteroidota</taxon>
        <taxon>Sphingobacteriia</taxon>
        <taxon>Sphingobacteriales</taxon>
        <taxon>Sphingobacteriaceae</taxon>
        <taxon>Mucilaginibacter</taxon>
    </lineage>
</organism>
<dbReference type="RefSeq" id="WP_377020689.1">
    <property type="nucleotide sequence ID" value="NZ_JBHLTS010000004.1"/>
</dbReference>
<evidence type="ECO:0000313" key="2">
    <source>
        <dbReference type="Proteomes" id="UP001589828"/>
    </source>
</evidence>
<dbReference type="SUPFAM" id="SSF55729">
    <property type="entry name" value="Acyl-CoA N-acyltransferases (Nat)"/>
    <property type="match status" value="1"/>
</dbReference>
<protein>
    <submittedName>
        <fullName evidence="1">N-acetyltransferase</fullName>
    </submittedName>
</protein>
<dbReference type="EMBL" id="JBHLTS010000004">
    <property type="protein sequence ID" value="MFC0512813.1"/>
    <property type="molecule type" value="Genomic_DNA"/>
</dbReference>
<comment type="caution">
    <text evidence="1">The sequence shown here is derived from an EMBL/GenBank/DDBJ whole genome shotgun (WGS) entry which is preliminary data.</text>
</comment>
<dbReference type="InterPro" id="IPR016181">
    <property type="entry name" value="Acyl_CoA_acyltransferase"/>
</dbReference>
<keyword evidence="2" id="KW-1185">Reference proteome</keyword>
<accession>A0ABV6L2N7</accession>
<dbReference type="Proteomes" id="UP001589828">
    <property type="component" value="Unassembled WGS sequence"/>
</dbReference>
<gene>
    <name evidence="1" type="ORF">ACFFGT_01340</name>
</gene>
<reference evidence="1 2" key="1">
    <citation type="submission" date="2024-09" db="EMBL/GenBank/DDBJ databases">
        <authorList>
            <person name="Sun Q."/>
            <person name="Mori K."/>
        </authorList>
    </citation>
    <scope>NUCLEOTIDE SEQUENCE [LARGE SCALE GENOMIC DNA]</scope>
    <source>
        <strain evidence="1 2">NCAIM B.02415</strain>
    </source>
</reference>
<proteinExistence type="predicted"/>